<dbReference type="InterPro" id="IPR002491">
    <property type="entry name" value="ABC_transptr_periplasmic_BD"/>
</dbReference>
<evidence type="ECO:0000259" key="2">
    <source>
        <dbReference type="PROSITE" id="PS50983"/>
    </source>
</evidence>
<evidence type="ECO:0000256" key="1">
    <source>
        <dbReference type="SAM" id="SignalP"/>
    </source>
</evidence>
<organism evidence="3 4">
    <name type="scientific">Qipengyuania citrea</name>
    <dbReference type="NCBI Taxonomy" id="225971"/>
    <lineage>
        <taxon>Bacteria</taxon>
        <taxon>Pseudomonadati</taxon>
        <taxon>Pseudomonadota</taxon>
        <taxon>Alphaproteobacteria</taxon>
        <taxon>Sphingomonadales</taxon>
        <taxon>Erythrobacteraceae</taxon>
        <taxon>Qipengyuania</taxon>
    </lineage>
</organism>
<dbReference type="PROSITE" id="PS51257">
    <property type="entry name" value="PROKAR_LIPOPROTEIN"/>
    <property type="match status" value="1"/>
</dbReference>
<feature type="domain" description="Fe/B12 periplasmic-binding" evidence="2">
    <location>
        <begin position="30"/>
        <end position="271"/>
    </location>
</feature>
<protein>
    <submittedName>
        <fullName evidence="3">ABC transporter substrate-binding protein</fullName>
    </submittedName>
</protein>
<dbReference type="Gene3D" id="3.40.50.1980">
    <property type="entry name" value="Nitrogenase molybdenum iron protein domain"/>
    <property type="match status" value="2"/>
</dbReference>
<feature type="chain" id="PRO_5046407438" evidence="1">
    <location>
        <begin position="23"/>
        <end position="271"/>
    </location>
</feature>
<feature type="signal peptide" evidence="1">
    <location>
        <begin position="1"/>
        <end position="22"/>
    </location>
</feature>
<dbReference type="RefSeq" id="WP_301642617.1">
    <property type="nucleotide sequence ID" value="NZ_CP098494.1"/>
</dbReference>
<dbReference type="PROSITE" id="PS50983">
    <property type="entry name" value="FE_B12_PBP"/>
    <property type="match status" value="1"/>
</dbReference>
<dbReference type="Proteomes" id="UP001056619">
    <property type="component" value="Chromosome"/>
</dbReference>
<dbReference type="Pfam" id="PF01497">
    <property type="entry name" value="Peripla_BP_2"/>
    <property type="match status" value="1"/>
</dbReference>
<keyword evidence="4" id="KW-1185">Reference proteome</keyword>
<accession>A0ABY4U944</accession>
<dbReference type="InterPro" id="IPR050902">
    <property type="entry name" value="ABC_Transporter_SBP"/>
</dbReference>
<evidence type="ECO:0000313" key="4">
    <source>
        <dbReference type="Proteomes" id="UP001056619"/>
    </source>
</evidence>
<dbReference type="EMBL" id="CP098494">
    <property type="protein sequence ID" value="USA62192.1"/>
    <property type="molecule type" value="Genomic_DNA"/>
</dbReference>
<dbReference type="PANTHER" id="PTHR30535:SF34">
    <property type="entry name" value="MOLYBDATE-BINDING PROTEIN MOLA"/>
    <property type="match status" value="1"/>
</dbReference>
<dbReference type="PANTHER" id="PTHR30535">
    <property type="entry name" value="VITAMIN B12-BINDING PROTEIN"/>
    <property type="match status" value="1"/>
</dbReference>
<reference evidence="3 4" key="1">
    <citation type="submission" date="2022-06" db="EMBL/GenBank/DDBJ databases">
        <authorList>
            <person name="Liu G."/>
        </authorList>
    </citation>
    <scope>NUCLEOTIDE SEQUENCE [LARGE SCALE GENOMIC DNA]</scope>
    <source>
        <strain evidence="3 4">E4</strain>
    </source>
</reference>
<gene>
    <name evidence="3" type="ORF">NCF85_04195</name>
</gene>
<proteinExistence type="predicted"/>
<sequence>MKPLLAASVLLLAACAQGGADAPTAGARPTIVSLNPCTDAILADVTAPGQLLAISHYSKDPRSSSMPAKQASRYRATGGTVEEVLALDPDVVVAGSFIAPATRAALEDLGMEVVTFGIASDVASSEEQIRELASLSGDPQAGQRLIERIEAALTEAEAPDGRAVDVLLWQPGGIVAGEQSLVSDLLARTGFTNGAPARGLSQADYVALEDVVAAPPQVLLVAGGDLGQQHPVLDRLPDMRRERFDTSLLYCGGPTIIRAARRLAEIRSTVS</sequence>
<name>A0ABY4U944_9SPHN</name>
<keyword evidence="1" id="KW-0732">Signal</keyword>
<dbReference type="SUPFAM" id="SSF53807">
    <property type="entry name" value="Helical backbone' metal receptor"/>
    <property type="match status" value="1"/>
</dbReference>
<evidence type="ECO:0000313" key="3">
    <source>
        <dbReference type="EMBL" id="USA62192.1"/>
    </source>
</evidence>